<gene>
    <name evidence="1" type="ORF">BDD30_0041</name>
</gene>
<reference evidence="1 2" key="1">
    <citation type="submission" date="2018-10" db="EMBL/GenBank/DDBJ databases">
        <title>Genomic Encyclopedia of Archaeal and Bacterial Type Strains, Phase II (KMG-II): from individual species to whole genera.</title>
        <authorList>
            <person name="Goeker M."/>
        </authorList>
    </citation>
    <scope>NUCLEOTIDE SEQUENCE [LARGE SCALE GENOMIC DNA]</scope>
    <source>
        <strain evidence="1 2">DSM 15149</strain>
    </source>
</reference>
<comment type="caution">
    <text evidence="1">The sequence shown here is derived from an EMBL/GenBank/DDBJ whole genome shotgun (WGS) entry which is preliminary data.</text>
</comment>
<evidence type="ECO:0000313" key="1">
    <source>
        <dbReference type="EMBL" id="RKS65772.1"/>
    </source>
</evidence>
<name>A0ABX9SQK9_9GAMM</name>
<proteinExistence type="predicted"/>
<dbReference type="RefSeq" id="WP_015834385.1">
    <property type="nucleotide sequence ID" value="NC_012962.1"/>
</dbReference>
<sequence length="521" mass="59201">MNTAQEIINRLSGRAVTLGWDVVIAYDRKKINTLLEQQYVEKVKNGENFPLINWENQRKTLQFKDLQLGVPLISFENSTLENSRALATIEFISGAIIEFSDSGQIINYKKIEPSHGYGMVLTIDLMAGTGSVEEQGRVIINLNEGAILDLHVIQQPPAEVVEFFRTWLMANKMTYELGKLDLSSQAGLVPRSFRIRTQRAPEKIRKATSDEGNGAVLLFVATNYNPTSGTLPAKDYPWLIPEEYSGALLIGNKCLFKDILKPNLDQLFDKGEWTLKVQQTDSDQLLHYLEANSAYITDKPYMADFEGTQDGVWTGRYKFETGRGHYGVYENVRFPINGMLMKPAKTGLQLSIDSPQSHQFNVDFGMKWFHCANIMCGYSWFNETYPFYLDGKSFYQVHIDPDKEVIYFTGPDEDINIVGNYSPPAWWQSKWQKHISDDFTDISSEKFKRLSQIKLPEICMFAVNHLLFPGHNTLLLKDVYLPGDMVIFGDINPSLTAFRVTPLKATVVAKGTQQFKAIETN</sequence>
<dbReference type="Proteomes" id="UP000280955">
    <property type="component" value="Unassembled WGS sequence"/>
</dbReference>
<keyword evidence="2" id="KW-1185">Reference proteome</keyword>
<evidence type="ECO:0000313" key="2">
    <source>
        <dbReference type="Proteomes" id="UP000280955"/>
    </source>
</evidence>
<accession>A0ABX9SQK9</accession>
<organism evidence="1 2">
    <name type="scientific">Photorhabdus asymbiotica</name>
    <dbReference type="NCBI Taxonomy" id="291112"/>
    <lineage>
        <taxon>Bacteria</taxon>
        <taxon>Pseudomonadati</taxon>
        <taxon>Pseudomonadota</taxon>
        <taxon>Gammaproteobacteria</taxon>
        <taxon>Enterobacterales</taxon>
        <taxon>Morganellaceae</taxon>
        <taxon>Photorhabdus</taxon>
    </lineage>
</organism>
<dbReference type="EMBL" id="RBLJ01000001">
    <property type="protein sequence ID" value="RKS65772.1"/>
    <property type="molecule type" value="Genomic_DNA"/>
</dbReference>
<protein>
    <submittedName>
        <fullName evidence="1">Uncharacterized protein</fullName>
    </submittedName>
</protein>